<evidence type="ECO:0000313" key="2">
    <source>
        <dbReference type="EMBL" id="PSR72565.1"/>
    </source>
</evidence>
<dbReference type="Proteomes" id="UP000186601">
    <property type="component" value="Unassembled WGS sequence"/>
</dbReference>
<organism evidence="2 3">
    <name type="scientific">Hermanssonia centrifuga</name>
    <dbReference type="NCBI Taxonomy" id="98765"/>
    <lineage>
        <taxon>Eukaryota</taxon>
        <taxon>Fungi</taxon>
        <taxon>Dikarya</taxon>
        <taxon>Basidiomycota</taxon>
        <taxon>Agaricomycotina</taxon>
        <taxon>Agaricomycetes</taxon>
        <taxon>Polyporales</taxon>
        <taxon>Meruliaceae</taxon>
        <taxon>Hermanssonia</taxon>
    </lineage>
</organism>
<keyword evidence="3" id="KW-1185">Reference proteome</keyword>
<feature type="compositionally biased region" description="Low complexity" evidence="1">
    <location>
        <begin position="142"/>
        <end position="152"/>
    </location>
</feature>
<accession>A0A2R6NJJ8</accession>
<feature type="region of interest" description="Disordered" evidence="1">
    <location>
        <begin position="191"/>
        <end position="244"/>
    </location>
</feature>
<feature type="compositionally biased region" description="Low complexity" evidence="1">
    <location>
        <begin position="221"/>
        <end position="241"/>
    </location>
</feature>
<evidence type="ECO:0000256" key="1">
    <source>
        <dbReference type="SAM" id="MobiDB-lite"/>
    </source>
</evidence>
<reference evidence="2 3" key="1">
    <citation type="submission" date="2018-02" db="EMBL/GenBank/DDBJ databases">
        <title>Genome sequence of the basidiomycete white-rot fungus Phlebia centrifuga.</title>
        <authorList>
            <person name="Granchi Z."/>
            <person name="Peng M."/>
            <person name="de Vries R.P."/>
            <person name="Hilden K."/>
            <person name="Makela M.R."/>
            <person name="Grigoriev I."/>
            <person name="Riley R."/>
        </authorList>
    </citation>
    <scope>NUCLEOTIDE SEQUENCE [LARGE SCALE GENOMIC DNA]</scope>
    <source>
        <strain evidence="2 3">FBCC195</strain>
    </source>
</reference>
<feature type="region of interest" description="Disordered" evidence="1">
    <location>
        <begin position="139"/>
        <end position="164"/>
    </location>
</feature>
<dbReference type="AlphaFoldDB" id="A0A2R6NJJ8"/>
<comment type="caution">
    <text evidence="2">The sequence shown here is derived from an EMBL/GenBank/DDBJ whole genome shotgun (WGS) entry which is preliminary data.</text>
</comment>
<proteinExistence type="predicted"/>
<dbReference type="EMBL" id="MLYV02001153">
    <property type="protein sequence ID" value="PSR72565.1"/>
    <property type="molecule type" value="Genomic_DNA"/>
</dbReference>
<name>A0A2R6NJJ8_9APHY</name>
<sequence length="332" mass="37284">MDRSPMHRVPAYVETIAPTSLAHRSIRNRLPKSTRTQRALIRQCYRQGNKMISEIAEYAGCDARVVWYAIHNEDHDNLEEDQAYVDGKMGEVVDIAALDVSEIMARMEEMEAEEVDEKLDGMIMLDSDDNPFDAELETENNLSQLPLLPSSPTETSISRRTDYSRESSLSSLTSLESQVVQVIVPQSASAGPSIERRIQKRKPLIGLKARNTKRSRPTPPTTTAMPASPSISVPTSSTSSTLNASPFVSSKTSDYAVETFLHGLESPSDHLLQYFFEMEIDSASNLDYVCRMEEEFLDEIKTHLLSKGVSLFRWLIIKKGFRQRAANLPPLQ</sequence>
<gene>
    <name evidence="2" type="ORF">PHLCEN_2v11558</name>
</gene>
<protein>
    <submittedName>
        <fullName evidence="2">Uncharacterized protein</fullName>
    </submittedName>
</protein>
<evidence type="ECO:0000313" key="3">
    <source>
        <dbReference type="Proteomes" id="UP000186601"/>
    </source>
</evidence>
<dbReference type="OrthoDB" id="2802986at2759"/>